<dbReference type="OrthoDB" id="3239645at2"/>
<accession>A0A2M9H803</accession>
<dbReference type="AlphaFoldDB" id="A0A2M9H803"/>
<dbReference type="Proteomes" id="UP000229095">
    <property type="component" value="Unassembled WGS sequence"/>
</dbReference>
<evidence type="ECO:0000313" key="1">
    <source>
        <dbReference type="EMBL" id="PJM72924.1"/>
    </source>
</evidence>
<dbReference type="RefSeq" id="WP_100511027.1">
    <property type="nucleotide sequence ID" value="NZ_PEBI01000003.1"/>
</dbReference>
<organism evidence="1 2">
    <name type="scientific">Bifidobacterium primatium</name>
    <dbReference type="NCBI Taxonomy" id="2045438"/>
    <lineage>
        <taxon>Bacteria</taxon>
        <taxon>Bacillati</taxon>
        <taxon>Actinomycetota</taxon>
        <taxon>Actinomycetes</taxon>
        <taxon>Bifidobacteriales</taxon>
        <taxon>Bifidobacteriaceae</taxon>
        <taxon>Bifidobacterium</taxon>
    </lineage>
</organism>
<reference evidence="1 2" key="1">
    <citation type="submission" date="2017-10" db="EMBL/GenBank/DDBJ databases">
        <title>Draft genome sequences of strains TRE 1, TRE 9, TRE H and TRI 7, isolated from tamarins, belonging to four potential novel Bifidobacterium species.</title>
        <authorList>
            <person name="Mattarelli P."/>
            <person name="Modesto M."/>
            <person name="Puglisi E."/>
            <person name="Morelli L."/>
            <person name="Spezio C."/>
            <person name="Bonetti A."/>
            <person name="Sandri C."/>
        </authorList>
    </citation>
    <scope>NUCLEOTIDE SEQUENCE [LARGE SCALE GENOMIC DNA]</scope>
    <source>
        <strain evidence="2">TRE1</strain>
    </source>
</reference>
<protein>
    <submittedName>
        <fullName evidence="1">Uncharacterized protein</fullName>
    </submittedName>
</protein>
<dbReference type="CDD" id="cd21631">
    <property type="entry name" value="RHH_CopG_NikR-like"/>
    <property type="match status" value="1"/>
</dbReference>
<dbReference type="GO" id="GO:0006355">
    <property type="term" value="P:regulation of DNA-templated transcription"/>
    <property type="evidence" value="ECO:0007669"/>
    <property type="project" value="InterPro"/>
</dbReference>
<dbReference type="EMBL" id="PEBI01000003">
    <property type="protein sequence ID" value="PJM72924.1"/>
    <property type="molecule type" value="Genomic_DNA"/>
</dbReference>
<comment type="caution">
    <text evidence="1">The sequence shown here is derived from an EMBL/GenBank/DDBJ whole genome shotgun (WGS) entry which is preliminary data.</text>
</comment>
<name>A0A2M9H803_9BIFI</name>
<gene>
    <name evidence="1" type="ORF">CS006_06600</name>
</gene>
<evidence type="ECO:0000313" key="2">
    <source>
        <dbReference type="Proteomes" id="UP000229095"/>
    </source>
</evidence>
<proteinExistence type="predicted"/>
<sequence>MSVVAKGGRIVTEDMEDRWADEIEHGELGGSAGPVFSGPVFDVDPVSPVLRTVSMSSDMSAMLDSMAKKRGMSVDAIMRHALMREFATV</sequence>
<keyword evidence="2" id="KW-1185">Reference proteome</keyword>